<name>A0A2I0QTI7_9BACI</name>
<dbReference type="Proteomes" id="UP000243524">
    <property type="component" value="Unassembled WGS sequence"/>
</dbReference>
<feature type="transmembrane region" description="Helical" evidence="1">
    <location>
        <begin position="69"/>
        <end position="87"/>
    </location>
</feature>
<evidence type="ECO:0000313" key="2">
    <source>
        <dbReference type="EMBL" id="PKR77657.1"/>
    </source>
</evidence>
<feature type="transmembrane region" description="Helical" evidence="1">
    <location>
        <begin position="107"/>
        <end position="133"/>
    </location>
</feature>
<accession>A0A2I0QTI7</accession>
<comment type="caution">
    <text evidence="2">The sequence shown here is derived from an EMBL/GenBank/DDBJ whole genome shotgun (WGS) entry which is preliminary data.</text>
</comment>
<sequence>MFGIITIILILLVVYFTVEKESKKLKTIVSFYFGLVAAIFFGGAIYINFKYQLNTGPVLEGGFQAYFEWVSWFAVLFIVPLAILMIYKAHKLLTKRFVGAFSRYGLLTGFVIIITLSSYAAFYGFILTVYGFAP</sequence>
<reference evidence="2 3" key="1">
    <citation type="submission" date="2017-06" db="EMBL/GenBank/DDBJ databases">
        <title>the draft geome sequence of Illustriluteabacillus marina B3227.</title>
        <authorList>
            <person name="He R.-H."/>
            <person name="Du Z.-J."/>
        </authorList>
    </citation>
    <scope>NUCLEOTIDE SEQUENCE [LARGE SCALE GENOMIC DNA]</scope>
    <source>
        <strain evidence="2 3">B3227</strain>
    </source>
</reference>
<keyword evidence="1" id="KW-1133">Transmembrane helix</keyword>
<dbReference type="RefSeq" id="WP_101331265.1">
    <property type="nucleotide sequence ID" value="NZ_PJNH01000002.1"/>
</dbReference>
<keyword evidence="1" id="KW-0812">Transmembrane</keyword>
<dbReference type="OrthoDB" id="2973680at2"/>
<keyword evidence="3" id="KW-1185">Reference proteome</keyword>
<dbReference type="EMBL" id="PJNH01000002">
    <property type="protein sequence ID" value="PKR77657.1"/>
    <property type="molecule type" value="Genomic_DNA"/>
</dbReference>
<evidence type="ECO:0000313" key="3">
    <source>
        <dbReference type="Proteomes" id="UP000243524"/>
    </source>
</evidence>
<feature type="transmembrane region" description="Helical" evidence="1">
    <location>
        <begin position="29"/>
        <end position="49"/>
    </location>
</feature>
<dbReference type="AlphaFoldDB" id="A0A2I0QTI7"/>
<proteinExistence type="predicted"/>
<organism evidence="2 3">
    <name type="scientific">Halalkalibacillus sediminis</name>
    <dbReference type="NCBI Taxonomy" id="2018042"/>
    <lineage>
        <taxon>Bacteria</taxon>
        <taxon>Bacillati</taxon>
        <taxon>Bacillota</taxon>
        <taxon>Bacilli</taxon>
        <taxon>Bacillales</taxon>
        <taxon>Bacillaceae</taxon>
        <taxon>Halalkalibacillus</taxon>
    </lineage>
</organism>
<evidence type="ECO:0000256" key="1">
    <source>
        <dbReference type="SAM" id="Phobius"/>
    </source>
</evidence>
<keyword evidence="1" id="KW-0472">Membrane</keyword>
<protein>
    <submittedName>
        <fullName evidence="2">Uncharacterized protein</fullName>
    </submittedName>
</protein>
<gene>
    <name evidence="2" type="ORF">CEY16_06900</name>
</gene>